<sequence length="157" mass="17020">MTTHDAPTNPATYLTITTEQLLRLDAAHPGARWWLKADAHGSWSGPVVNPLDMMKDVEDLDGHLREQILNNLDGARIGLFNEDVMLLMHRDQLIRAGVDAETADAAGRHLLDQVFGALELAGQGEGVLFGFRPVFPVTDDGEILMTPLSAQPGEVGA</sequence>
<dbReference type="OrthoDB" id="9965060at2"/>
<dbReference type="AlphaFoldDB" id="A0A100HNJ1"/>
<reference evidence="2" key="1">
    <citation type="submission" date="2015-11" db="EMBL/GenBank/DDBJ databases">
        <title>Draft Genome Sequence of the Radioresistant Bacterium Deinococcus grandis, Isolated from Freshwater Fish in Japan.</title>
        <authorList>
            <person name="Satoh K."/>
            <person name="Onodera T."/>
            <person name="Omoso K."/>
            <person name="Takeda-Yano K."/>
            <person name="Katayama T."/>
            <person name="Oono Y."/>
            <person name="Narumi I."/>
        </authorList>
    </citation>
    <scope>NUCLEOTIDE SEQUENCE [LARGE SCALE GENOMIC DNA]</scope>
    <source>
        <strain evidence="2">ATCC 43672</strain>
    </source>
</reference>
<protein>
    <submittedName>
        <fullName evidence="1">Uncharacterized protein</fullName>
    </submittedName>
</protein>
<comment type="caution">
    <text evidence="1">The sequence shown here is derived from an EMBL/GenBank/DDBJ whole genome shotgun (WGS) entry which is preliminary data.</text>
</comment>
<proteinExistence type="predicted"/>
<name>A0A100HNJ1_9DEIO</name>
<evidence type="ECO:0000313" key="1">
    <source>
        <dbReference type="EMBL" id="GAQ23979.1"/>
    </source>
</evidence>
<organism evidence="1 2">
    <name type="scientific">Deinococcus grandis</name>
    <dbReference type="NCBI Taxonomy" id="57498"/>
    <lineage>
        <taxon>Bacteria</taxon>
        <taxon>Thermotogati</taxon>
        <taxon>Deinococcota</taxon>
        <taxon>Deinococci</taxon>
        <taxon>Deinococcales</taxon>
        <taxon>Deinococcaceae</taxon>
        <taxon>Deinococcus</taxon>
    </lineage>
</organism>
<dbReference type="Proteomes" id="UP000056209">
    <property type="component" value="Unassembled WGS sequence"/>
</dbReference>
<gene>
    <name evidence="1" type="ORF">DEIGR_400112</name>
</gene>
<dbReference type="RefSeq" id="WP_058980195.1">
    <property type="nucleotide sequence ID" value="NZ_BCMS01000006.1"/>
</dbReference>
<keyword evidence="2" id="KW-1185">Reference proteome</keyword>
<dbReference type="EMBL" id="BCMS01000006">
    <property type="protein sequence ID" value="GAQ23979.1"/>
    <property type="molecule type" value="Genomic_DNA"/>
</dbReference>
<evidence type="ECO:0000313" key="2">
    <source>
        <dbReference type="Proteomes" id="UP000056209"/>
    </source>
</evidence>
<accession>A0A100HNJ1</accession>